<evidence type="ECO:0000313" key="3">
    <source>
        <dbReference type="EMBL" id="AVQ00421.1"/>
    </source>
</evidence>
<organism evidence="3 4">
    <name type="scientific">Caulobacter segnis</name>
    <dbReference type="NCBI Taxonomy" id="88688"/>
    <lineage>
        <taxon>Bacteria</taxon>
        <taxon>Pseudomonadati</taxon>
        <taxon>Pseudomonadota</taxon>
        <taxon>Alphaproteobacteria</taxon>
        <taxon>Caulobacterales</taxon>
        <taxon>Caulobacteraceae</taxon>
        <taxon>Caulobacter</taxon>
    </lineage>
</organism>
<keyword evidence="4" id="KW-1185">Reference proteome</keyword>
<feature type="transmembrane region" description="Helical" evidence="1">
    <location>
        <begin position="250"/>
        <end position="271"/>
    </location>
</feature>
<evidence type="ECO:0000313" key="4">
    <source>
        <dbReference type="Proteomes" id="UP000240527"/>
    </source>
</evidence>
<keyword evidence="1" id="KW-0472">Membrane</keyword>
<proteinExistence type="predicted"/>
<reference evidence="3 4" key="1">
    <citation type="journal article" date="2015" name="Biotechnol. Bioeng.">
        <title>Genome sequence and phenotypic characterization of Caulobacter segnis.</title>
        <authorList>
            <person name="Patel S."/>
            <person name="Fletcher B."/>
            <person name="Scott D.C."/>
            <person name="Ely B."/>
        </authorList>
    </citation>
    <scope>NUCLEOTIDE SEQUENCE [LARGE SCALE GENOMIC DNA]</scope>
    <source>
        <strain evidence="3 4">TK0059</strain>
    </source>
</reference>
<dbReference type="Proteomes" id="UP000240527">
    <property type="component" value="Chromosome"/>
</dbReference>
<protein>
    <submittedName>
        <fullName evidence="3">DUF1206 domain-containing protein</fullName>
    </submittedName>
</protein>
<evidence type="ECO:0000256" key="1">
    <source>
        <dbReference type="SAM" id="Phobius"/>
    </source>
</evidence>
<dbReference type="Pfam" id="PF06724">
    <property type="entry name" value="DUF1206"/>
    <property type="match status" value="3"/>
</dbReference>
<feature type="transmembrane region" description="Helical" evidence="1">
    <location>
        <begin position="31"/>
        <end position="49"/>
    </location>
</feature>
<evidence type="ECO:0000259" key="2">
    <source>
        <dbReference type="Pfam" id="PF06724"/>
    </source>
</evidence>
<dbReference type="EMBL" id="CP027850">
    <property type="protein sequence ID" value="AVQ00421.1"/>
    <property type="molecule type" value="Genomic_DNA"/>
</dbReference>
<gene>
    <name evidence="3" type="ORF">B7G68_00195</name>
</gene>
<keyword evidence="1" id="KW-1133">Transmembrane helix</keyword>
<feature type="domain" description="DUF1206" evidence="2">
    <location>
        <begin position="29"/>
        <end position="96"/>
    </location>
</feature>
<keyword evidence="1" id="KW-0812">Transmembrane</keyword>
<feature type="transmembrane region" description="Helical" evidence="1">
    <location>
        <begin position="209"/>
        <end position="230"/>
    </location>
</feature>
<accession>A0ABN5INV7</accession>
<name>A0ABN5INV7_9CAUL</name>
<feature type="transmembrane region" description="Helical" evidence="1">
    <location>
        <begin position="162"/>
        <end position="180"/>
    </location>
</feature>
<feature type="transmembrane region" description="Helical" evidence="1">
    <location>
        <begin position="69"/>
        <end position="89"/>
    </location>
</feature>
<feature type="domain" description="DUF1206" evidence="2">
    <location>
        <begin position="207"/>
        <end position="276"/>
    </location>
</feature>
<feature type="transmembrane region" description="Helical" evidence="1">
    <location>
        <begin position="109"/>
        <end position="129"/>
    </location>
</feature>
<feature type="domain" description="DUF1206" evidence="2">
    <location>
        <begin position="112"/>
        <end position="184"/>
    </location>
</feature>
<sequence length="286" mass="29922">MGRLLALPLRWIRPRGLDVSRLLEWAARLGYAARGLVYLGLGTIALLAAGDLTPQAKGATGVLETWAGWPMGLVLIGGVGCGLTGFAAWRAIQAVFDADHHGTSPKAWAIRAGQAISGLVYGGLALSAFELLDVFEDFGEADEAGDIQETSAAVLGAPHGDGLLILAGLVVIGFGVGNVIQGLTQDFGRRLACDKALCRWVEPLAKIGYAARGLATLPVGVFLMLAGLEARATEARSWGQALQTVEQRPFGGFVLGALAAGLIAFGLFGFVEARYRRISPPSELSI</sequence>
<dbReference type="InterPro" id="IPR009597">
    <property type="entry name" value="DUF1206"/>
</dbReference>